<keyword evidence="3" id="KW-0804">Transcription</keyword>
<dbReference type="Gene3D" id="1.10.357.10">
    <property type="entry name" value="Tetracycline Repressor, domain 2"/>
    <property type="match status" value="1"/>
</dbReference>
<reference evidence="8" key="1">
    <citation type="journal article" date="2019" name="Int. J. Syst. Evol. Microbiol.">
        <title>The Global Catalogue of Microorganisms (GCM) 10K type strain sequencing project: providing services to taxonomists for standard genome sequencing and annotation.</title>
        <authorList>
            <consortium name="The Broad Institute Genomics Platform"/>
            <consortium name="The Broad Institute Genome Sequencing Center for Infectious Disease"/>
            <person name="Wu L."/>
            <person name="Ma J."/>
        </authorList>
    </citation>
    <scope>NUCLEOTIDE SEQUENCE [LARGE SCALE GENOMIC DNA]</scope>
    <source>
        <strain evidence="8">CGMCC 4.7330</strain>
    </source>
</reference>
<keyword evidence="1" id="KW-0805">Transcription regulation</keyword>
<dbReference type="PANTHER" id="PTHR47506">
    <property type="entry name" value="TRANSCRIPTIONAL REGULATORY PROTEIN"/>
    <property type="match status" value="1"/>
</dbReference>
<evidence type="ECO:0000256" key="3">
    <source>
        <dbReference type="ARBA" id="ARBA00023163"/>
    </source>
</evidence>
<feature type="domain" description="HTH tetR-type" evidence="6">
    <location>
        <begin position="59"/>
        <end position="119"/>
    </location>
</feature>
<dbReference type="EMBL" id="JBHSAX010000019">
    <property type="protein sequence ID" value="MFC3965319.1"/>
    <property type="molecule type" value="Genomic_DNA"/>
</dbReference>
<proteinExistence type="predicted"/>
<evidence type="ECO:0000259" key="6">
    <source>
        <dbReference type="PROSITE" id="PS50977"/>
    </source>
</evidence>
<dbReference type="InterPro" id="IPR001647">
    <property type="entry name" value="HTH_TetR"/>
</dbReference>
<dbReference type="Proteomes" id="UP001595696">
    <property type="component" value="Unassembled WGS sequence"/>
</dbReference>
<keyword evidence="2 4" id="KW-0238">DNA-binding</keyword>
<dbReference type="SUPFAM" id="SSF48498">
    <property type="entry name" value="Tetracyclin repressor-like, C-terminal domain"/>
    <property type="match status" value="1"/>
</dbReference>
<accession>A0ABV8E034</accession>
<sequence length="244" mass="26255">MLRTPIDLPAPTPAARRPGPGHSHPTGHRHRRDPARSQHSPAHGGEPAPTAERKQLRGAALRDRLVETAAELFYEHGVHAISVDELVRRTGTAKASVYRRFPTKNDLVLAVLHRHDTNFWARWDRTAAQHSDPREELGAHLAGFQELTARTGYRGSAFVNIAAEFGHAEVRQRCLDHDRELARRLGALTARLGVADGDRLAAHLHLAIVGAFAIGGLHPAGPPAGHLGALADSLLATPGAAVPA</sequence>
<evidence type="ECO:0000256" key="2">
    <source>
        <dbReference type="ARBA" id="ARBA00023125"/>
    </source>
</evidence>
<evidence type="ECO:0000256" key="5">
    <source>
        <dbReference type="SAM" id="MobiDB-lite"/>
    </source>
</evidence>
<dbReference type="SUPFAM" id="SSF46689">
    <property type="entry name" value="Homeodomain-like"/>
    <property type="match status" value="1"/>
</dbReference>
<evidence type="ECO:0000256" key="4">
    <source>
        <dbReference type="PROSITE-ProRule" id="PRU00335"/>
    </source>
</evidence>
<dbReference type="InterPro" id="IPR036271">
    <property type="entry name" value="Tet_transcr_reg_TetR-rel_C_sf"/>
</dbReference>
<dbReference type="PROSITE" id="PS50977">
    <property type="entry name" value="HTH_TETR_2"/>
    <property type="match status" value="1"/>
</dbReference>
<evidence type="ECO:0000313" key="8">
    <source>
        <dbReference type="Proteomes" id="UP001595696"/>
    </source>
</evidence>
<gene>
    <name evidence="7" type="ORF">ACFO0B_25300</name>
</gene>
<feature type="DNA-binding region" description="H-T-H motif" evidence="4">
    <location>
        <begin position="82"/>
        <end position="101"/>
    </location>
</feature>
<comment type="caution">
    <text evidence="7">The sequence shown here is derived from an EMBL/GenBank/DDBJ whole genome shotgun (WGS) entry which is preliminary data.</text>
</comment>
<feature type="region of interest" description="Disordered" evidence="5">
    <location>
        <begin position="1"/>
        <end position="56"/>
    </location>
</feature>
<dbReference type="PANTHER" id="PTHR47506:SF3">
    <property type="entry name" value="HTH-TYPE TRANSCRIPTIONAL REGULATOR LMRA"/>
    <property type="match status" value="1"/>
</dbReference>
<protein>
    <submittedName>
        <fullName evidence="7">TetR/AcrR family transcriptional regulator</fullName>
    </submittedName>
</protein>
<keyword evidence="8" id="KW-1185">Reference proteome</keyword>
<dbReference type="RefSeq" id="WP_378615065.1">
    <property type="nucleotide sequence ID" value="NZ_JBHSAX010000019.1"/>
</dbReference>
<dbReference type="Pfam" id="PF00440">
    <property type="entry name" value="TetR_N"/>
    <property type="match status" value="1"/>
</dbReference>
<dbReference type="PRINTS" id="PR00455">
    <property type="entry name" value="HTHTETR"/>
</dbReference>
<evidence type="ECO:0000256" key="1">
    <source>
        <dbReference type="ARBA" id="ARBA00023015"/>
    </source>
</evidence>
<dbReference type="InterPro" id="IPR009057">
    <property type="entry name" value="Homeodomain-like_sf"/>
</dbReference>
<organism evidence="7 8">
    <name type="scientific">Nocardia jiangsuensis</name>
    <dbReference type="NCBI Taxonomy" id="1691563"/>
    <lineage>
        <taxon>Bacteria</taxon>
        <taxon>Bacillati</taxon>
        <taxon>Actinomycetota</taxon>
        <taxon>Actinomycetes</taxon>
        <taxon>Mycobacteriales</taxon>
        <taxon>Nocardiaceae</taxon>
        <taxon>Nocardia</taxon>
    </lineage>
</organism>
<evidence type="ECO:0000313" key="7">
    <source>
        <dbReference type="EMBL" id="MFC3965319.1"/>
    </source>
</evidence>
<name>A0ABV8E034_9NOCA</name>